<evidence type="ECO:0000313" key="5">
    <source>
        <dbReference type="Proteomes" id="UP000494205"/>
    </source>
</evidence>
<evidence type="ECO:0000256" key="1">
    <source>
        <dbReference type="SAM" id="Phobius"/>
    </source>
</evidence>
<reference evidence="2 5" key="2">
    <citation type="submission" date="2020-04" db="EMBL/GenBank/DDBJ databases">
        <authorList>
            <person name="De Canck E."/>
        </authorList>
    </citation>
    <scope>NUCLEOTIDE SEQUENCE [LARGE SCALE GENOMIC DNA]</scope>
    <source>
        <strain evidence="2 5">LMG 27174</strain>
    </source>
</reference>
<gene>
    <name evidence="3" type="ORF">C0Z16_25915</name>
    <name evidence="2" type="ORF">LMG27174_05442</name>
</gene>
<organism evidence="2 5">
    <name type="scientific">Paraburkholderia rhynchosiae</name>
    <dbReference type="NCBI Taxonomy" id="487049"/>
    <lineage>
        <taxon>Bacteria</taxon>
        <taxon>Pseudomonadati</taxon>
        <taxon>Pseudomonadota</taxon>
        <taxon>Betaproteobacteria</taxon>
        <taxon>Burkholderiales</taxon>
        <taxon>Burkholderiaceae</taxon>
        <taxon>Paraburkholderia</taxon>
    </lineage>
</organism>
<keyword evidence="1" id="KW-0472">Membrane</keyword>
<evidence type="ECO:0000313" key="2">
    <source>
        <dbReference type="EMBL" id="CAB3726855.1"/>
    </source>
</evidence>
<accession>A0A2N7WBX8</accession>
<reference evidence="3 4" key="1">
    <citation type="submission" date="2018-01" db="EMBL/GenBank/DDBJ databases">
        <title>Whole genome analyses suggest that Burkholderia sensu lato contains two further novel genera in the rhizoxinica-symbiotica group Mycetohabitans gen. nov., and Trinickia gen. nov.: implications for the evolution of diazotrophy and nodulation in the Burkholderiaceae.</title>
        <authorList>
            <person name="Estrada-de los Santos P."/>
            <person name="Palmer M."/>
            <person name="Chavez-Ramirez B."/>
            <person name="Beukes C."/>
            <person name="Steenkamp E.T."/>
            <person name="Hirsch A.M."/>
            <person name="Manyaka P."/>
            <person name="Maluk M."/>
            <person name="Lafos M."/>
            <person name="Crook M."/>
            <person name="Gross E."/>
            <person name="Simon M.F."/>
            <person name="Bueno dos Reis Junior F."/>
            <person name="Poole P.S."/>
            <person name="Venter S.N."/>
            <person name="James E.K."/>
        </authorList>
    </citation>
    <scope>NUCLEOTIDE SEQUENCE [LARGE SCALE GENOMIC DNA]</scope>
    <source>
        <strain evidence="3 4">WSM 3937</strain>
    </source>
</reference>
<dbReference type="RefSeq" id="WP_102634918.1">
    <property type="nucleotide sequence ID" value="NZ_CADIJZ010000024.1"/>
</dbReference>
<sequence>MTSKTEIILAVADFFALSAPPALMVALVFAAAYLLIGVPLHFWRGAVARDTWGTLAGLFAGLLYMAFIFGIYPNLRDDLHVIDAKAASAHQRQ</sequence>
<feature type="transmembrane region" description="Helical" evidence="1">
    <location>
        <begin position="7"/>
        <end position="36"/>
    </location>
</feature>
<proteinExistence type="predicted"/>
<dbReference type="Proteomes" id="UP000235659">
    <property type="component" value="Unassembled WGS sequence"/>
</dbReference>
<dbReference type="OrthoDB" id="9008384at2"/>
<name>A0A2N7WBX8_9BURK</name>
<evidence type="ECO:0000313" key="3">
    <source>
        <dbReference type="EMBL" id="PMS26909.1"/>
    </source>
</evidence>
<keyword evidence="1" id="KW-0812">Transmembrane</keyword>
<dbReference type="AlphaFoldDB" id="A0A2N7WBX8"/>
<dbReference type="Proteomes" id="UP000494205">
    <property type="component" value="Unassembled WGS sequence"/>
</dbReference>
<keyword evidence="1" id="KW-1133">Transmembrane helix</keyword>
<keyword evidence="4" id="KW-1185">Reference proteome</keyword>
<dbReference type="EMBL" id="CADIJZ010000024">
    <property type="protein sequence ID" value="CAB3726855.1"/>
    <property type="molecule type" value="Genomic_DNA"/>
</dbReference>
<dbReference type="EMBL" id="PNXY01000022">
    <property type="protein sequence ID" value="PMS26909.1"/>
    <property type="molecule type" value="Genomic_DNA"/>
</dbReference>
<protein>
    <submittedName>
        <fullName evidence="2">Uncharacterized protein</fullName>
    </submittedName>
</protein>
<feature type="transmembrane region" description="Helical" evidence="1">
    <location>
        <begin position="56"/>
        <end position="75"/>
    </location>
</feature>
<evidence type="ECO:0000313" key="4">
    <source>
        <dbReference type="Proteomes" id="UP000235659"/>
    </source>
</evidence>